<dbReference type="AlphaFoldDB" id="U3TAE3"/>
<dbReference type="STRING" id="1198449.ACAM_1033"/>
<feature type="binding site" evidence="5">
    <location>
        <begin position="94"/>
        <end position="97"/>
    </location>
    <ligand>
        <name>FMN</name>
        <dbReference type="ChEBI" id="CHEBI:58210"/>
    </ligand>
</feature>
<dbReference type="eggNOG" id="arCOG01703">
    <property type="taxonomic scope" value="Archaea"/>
</dbReference>
<keyword evidence="2 5" id="KW-0285">Flavoprotein</keyword>
<comment type="function">
    <text evidence="5">Flavin prenyltransferase that catalyzes the synthesis of the prenylated FMN cofactor (prenyl-FMN) for 4-hydroxy-3-polyprenylbenzoic acid decarboxylase UbiD. The prenyltransferase is metal-independent and links a dimethylallyl moiety from dimethylallyl monophosphate (DMAP) to the flavin N5 and C6 atoms of FMN.</text>
</comment>
<dbReference type="Pfam" id="PF02441">
    <property type="entry name" value="Flavoprotein"/>
    <property type="match status" value="1"/>
</dbReference>
<dbReference type="HAMAP" id="MF_01984">
    <property type="entry name" value="ubiX_pad"/>
    <property type="match status" value="1"/>
</dbReference>
<feature type="binding site" evidence="5">
    <location>
        <position position="175"/>
    </location>
    <ligand>
        <name>dimethylallyl phosphate</name>
        <dbReference type="ChEBI" id="CHEBI:88052"/>
    </ligand>
</feature>
<accession>U3TAE3</accession>
<feature type="binding site" evidence="5">
    <location>
        <position position="159"/>
    </location>
    <ligand>
        <name>dimethylallyl phosphate</name>
        <dbReference type="ChEBI" id="CHEBI:88052"/>
    </ligand>
</feature>
<evidence type="ECO:0000256" key="1">
    <source>
        <dbReference type="ARBA" id="ARBA00022602"/>
    </source>
</evidence>
<comment type="similarity">
    <text evidence="5">Belongs to the UbiX/PAD1 family.</text>
</comment>
<feature type="binding site" evidence="5">
    <location>
        <position position="40"/>
    </location>
    <ligand>
        <name>FMN</name>
        <dbReference type="ChEBI" id="CHEBI:58210"/>
    </ligand>
</feature>
<dbReference type="InterPro" id="IPR004507">
    <property type="entry name" value="UbiX-like"/>
</dbReference>
<dbReference type="NCBIfam" id="TIGR00421">
    <property type="entry name" value="ubiX_pad"/>
    <property type="match status" value="1"/>
</dbReference>
<keyword evidence="7" id="KW-0456">Lyase</keyword>
<dbReference type="EMBL" id="AP012489">
    <property type="protein sequence ID" value="BAN90502.1"/>
    <property type="molecule type" value="Genomic_DNA"/>
</dbReference>
<evidence type="ECO:0000256" key="4">
    <source>
        <dbReference type="ARBA" id="ARBA00022679"/>
    </source>
</evidence>
<keyword evidence="8" id="KW-1185">Reference proteome</keyword>
<evidence type="ECO:0000259" key="6">
    <source>
        <dbReference type="Pfam" id="PF02441"/>
    </source>
</evidence>
<evidence type="ECO:0000256" key="3">
    <source>
        <dbReference type="ARBA" id="ARBA00022643"/>
    </source>
</evidence>
<dbReference type="InterPro" id="IPR003382">
    <property type="entry name" value="Flavoprotein"/>
</dbReference>
<name>U3TAE3_9CREN</name>
<evidence type="ECO:0000256" key="2">
    <source>
        <dbReference type="ARBA" id="ARBA00022630"/>
    </source>
</evidence>
<dbReference type="GeneID" id="17110954"/>
<evidence type="ECO:0000313" key="7">
    <source>
        <dbReference type="EMBL" id="BAN90502.1"/>
    </source>
</evidence>
<dbReference type="RefSeq" id="WP_022541774.1">
    <property type="nucleotide sequence ID" value="NC_022521.1"/>
</dbReference>
<evidence type="ECO:0000256" key="5">
    <source>
        <dbReference type="HAMAP-Rule" id="MF_01984"/>
    </source>
</evidence>
<dbReference type="InterPro" id="IPR036551">
    <property type="entry name" value="Flavin_trans-like"/>
</dbReference>
<dbReference type="EC" id="2.5.1.129" evidence="5"/>
<dbReference type="Gene3D" id="3.40.50.1950">
    <property type="entry name" value="Flavin prenyltransferase-like"/>
    <property type="match status" value="1"/>
</dbReference>
<comment type="catalytic activity">
    <reaction evidence="5">
        <text>dimethylallyl phosphate + FMNH2 = prenylated FMNH2 + phosphate</text>
        <dbReference type="Rhea" id="RHEA:37743"/>
        <dbReference type="ChEBI" id="CHEBI:43474"/>
        <dbReference type="ChEBI" id="CHEBI:57618"/>
        <dbReference type="ChEBI" id="CHEBI:87467"/>
        <dbReference type="ChEBI" id="CHEBI:88052"/>
        <dbReference type="EC" id="2.5.1.129"/>
    </reaction>
</comment>
<feature type="binding site" evidence="5">
    <location>
        <position position="129"/>
    </location>
    <ligand>
        <name>FMN</name>
        <dbReference type="ChEBI" id="CHEBI:58210"/>
    </ligand>
</feature>
<dbReference type="KEGG" id="acj:ACAM_1033"/>
<comment type="caution">
    <text evidence="5">Lacks conserved residue(s) required for the propagation of feature annotation.</text>
</comment>
<gene>
    <name evidence="5" type="primary">ubiX</name>
    <name evidence="7" type="ORF">ACAM_1033</name>
</gene>
<organism evidence="7 8">
    <name type="scientific">Aeropyrum camini SY1 = JCM 12091</name>
    <dbReference type="NCBI Taxonomy" id="1198449"/>
    <lineage>
        <taxon>Archaea</taxon>
        <taxon>Thermoproteota</taxon>
        <taxon>Thermoprotei</taxon>
        <taxon>Desulfurococcales</taxon>
        <taxon>Desulfurococcaceae</taxon>
        <taxon>Aeropyrum</taxon>
    </lineage>
</organism>
<feature type="domain" description="Flavoprotein" evidence="6">
    <location>
        <begin position="8"/>
        <end position="180"/>
    </location>
</feature>
<sequence>MSCRPSSVSIAITGSSGIRVALRLLEALKGEVEIRGIILTRGAEEVARYEEGVGREDLRRLLRSYAPLYMENDMASPLASSSNQPDAMAIVPASMKTVGLIARGIPSSLPARAALAVLRLGRRLVVAPRETPLGTAELENLLAIARMGGIIVPLTLSFYIRPSSVEDLVDFAAGKVLDALGVKVDIYRRWRGPEEGD</sequence>
<keyword evidence="1 5" id="KW-0637">Prenyltransferase</keyword>
<feature type="binding site" evidence="5">
    <location>
        <begin position="14"/>
        <end position="16"/>
    </location>
    <ligand>
        <name>FMN</name>
        <dbReference type="ChEBI" id="CHEBI:58210"/>
    </ligand>
</feature>
<dbReference type="OrthoDB" id="9540at2157"/>
<protein>
    <recommendedName>
        <fullName evidence="5">Flavin prenyltransferase UbiX</fullName>
        <ecNumber evidence="5">2.5.1.129</ecNumber>
    </recommendedName>
</protein>
<dbReference type="GO" id="GO:0106141">
    <property type="term" value="F:flavin prenyltransferase activity"/>
    <property type="evidence" value="ECO:0007669"/>
    <property type="project" value="UniProtKB-EC"/>
</dbReference>
<proteinExistence type="inferred from homology"/>
<dbReference type="SUPFAM" id="SSF52507">
    <property type="entry name" value="Homo-oligomeric flavin-containing Cys decarboxylases, HFCD"/>
    <property type="match status" value="1"/>
</dbReference>
<reference evidence="7 8" key="1">
    <citation type="journal article" date="2013" name="Appl. Environ. Microbiol.">
        <title>Variation of the Virus-Related Elements within Syntenic Genomes of the Hyperthermophilic Archaeon Aeropyrum.</title>
        <authorList>
            <person name="Daifuku T."/>
            <person name="Yoshida T."/>
            <person name="Kitamura T."/>
            <person name="Kawaichi S."/>
            <person name="Inoue T."/>
            <person name="Nomura K."/>
            <person name="Yoshida Y."/>
            <person name="Kuno S."/>
            <person name="Sako Y."/>
        </authorList>
    </citation>
    <scope>NUCLEOTIDE SEQUENCE [LARGE SCALE GENOMIC DNA]</scope>
    <source>
        <strain evidence="7 8">SY1</strain>
    </source>
</reference>
<dbReference type="GO" id="GO:0016829">
    <property type="term" value="F:lyase activity"/>
    <property type="evidence" value="ECO:0007669"/>
    <property type="project" value="UniProtKB-KW"/>
</dbReference>
<keyword evidence="4 5" id="KW-0808">Transferase</keyword>
<keyword evidence="3 5" id="KW-0288">FMN</keyword>
<dbReference type="Proteomes" id="UP000016887">
    <property type="component" value="Chromosome"/>
</dbReference>
<evidence type="ECO:0000313" key="8">
    <source>
        <dbReference type="Proteomes" id="UP000016887"/>
    </source>
</evidence>